<dbReference type="Proteomes" id="UP000186785">
    <property type="component" value="Unassembled WGS sequence"/>
</dbReference>
<feature type="transmembrane region" description="Helical" evidence="2">
    <location>
        <begin position="12"/>
        <end position="33"/>
    </location>
</feature>
<dbReference type="EMBL" id="MQSV01000003">
    <property type="protein sequence ID" value="OKL47845.1"/>
    <property type="molecule type" value="Genomic_DNA"/>
</dbReference>
<keyword evidence="4" id="KW-1185">Reference proteome</keyword>
<organism evidence="3 4">
    <name type="scientific">Boudabousia liubingyangii</name>
    <dbReference type="NCBI Taxonomy" id="1921764"/>
    <lineage>
        <taxon>Bacteria</taxon>
        <taxon>Bacillati</taxon>
        <taxon>Actinomycetota</taxon>
        <taxon>Actinomycetes</taxon>
        <taxon>Actinomycetales</taxon>
        <taxon>Actinomycetaceae</taxon>
        <taxon>Boudabousia</taxon>
    </lineage>
</organism>
<evidence type="ECO:0000256" key="1">
    <source>
        <dbReference type="SAM" id="MobiDB-lite"/>
    </source>
</evidence>
<dbReference type="AlphaFoldDB" id="A0A1Q5PLA9"/>
<reference evidence="3 4" key="1">
    <citation type="submission" date="2016-11" db="EMBL/GenBank/DDBJ databases">
        <title>Actinomyces gypaetusis sp. nov. isolated from the vulture Gypaetus barbatus in Qinghai Tibet Plateau China.</title>
        <authorList>
            <person name="Meng X."/>
        </authorList>
    </citation>
    <scope>NUCLEOTIDE SEQUENCE [LARGE SCALE GENOMIC DNA]</scope>
    <source>
        <strain evidence="3 4">VUL4_2</strain>
    </source>
</reference>
<gene>
    <name evidence="3" type="ORF">BSR29_04960</name>
</gene>
<sequence>MNDAKKLSPVHYLGLAIAFIAVVALTVWGLSWFKSDGNANGTAENGGAKATPSATVSPAPKDTATPEATGTKEAPAAPGSAAGQTPAPAASAEGEADCQSPVPGAYPCAGAKKLPAGAIEWPTVQKYLGTEIAVMQSLNGKFGCDGYTEDGHFKGLECIADAWQDNPPMEPEKVFEGGLVMSFAPDGTSTFIRSKTDVSCYHHGACPSSNNVESENLKPGQAWYYGDLVCGATDQGITCWNYKTGHGTFMSETQIKKF</sequence>
<keyword evidence="2" id="KW-1133">Transmembrane helix</keyword>
<proteinExistence type="predicted"/>
<protein>
    <submittedName>
        <fullName evidence="3">Uncharacterized protein</fullName>
    </submittedName>
</protein>
<keyword evidence="2" id="KW-0812">Transmembrane</keyword>
<dbReference type="RefSeq" id="WP_073709205.1">
    <property type="nucleotide sequence ID" value="NZ_MQSV01000003.1"/>
</dbReference>
<accession>A0A1Q5PLA9</accession>
<evidence type="ECO:0000313" key="4">
    <source>
        <dbReference type="Proteomes" id="UP000186785"/>
    </source>
</evidence>
<feature type="compositionally biased region" description="Low complexity" evidence="1">
    <location>
        <begin position="74"/>
        <end position="92"/>
    </location>
</feature>
<evidence type="ECO:0000256" key="2">
    <source>
        <dbReference type="SAM" id="Phobius"/>
    </source>
</evidence>
<comment type="caution">
    <text evidence="3">The sequence shown here is derived from an EMBL/GenBank/DDBJ whole genome shotgun (WGS) entry which is preliminary data.</text>
</comment>
<dbReference type="OrthoDB" id="3254867at2"/>
<feature type="region of interest" description="Disordered" evidence="1">
    <location>
        <begin position="43"/>
        <end position="98"/>
    </location>
</feature>
<name>A0A1Q5PLA9_9ACTO</name>
<dbReference type="STRING" id="1921764.BSR28_06720"/>
<keyword evidence="2" id="KW-0472">Membrane</keyword>
<evidence type="ECO:0000313" key="3">
    <source>
        <dbReference type="EMBL" id="OKL47845.1"/>
    </source>
</evidence>